<keyword evidence="1" id="KW-0732">Signal</keyword>
<dbReference type="EMBL" id="KV878215">
    <property type="protein sequence ID" value="OJJ32247.1"/>
    <property type="molecule type" value="Genomic_DNA"/>
</dbReference>
<keyword evidence="3" id="KW-1185">Reference proteome</keyword>
<gene>
    <name evidence="2" type="ORF">ASPWEDRAFT_175542</name>
</gene>
<feature type="signal peptide" evidence="1">
    <location>
        <begin position="1"/>
        <end position="17"/>
    </location>
</feature>
<dbReference type="RefSeq" id="XP_040685924.1">
    <property type="nucleotide sequence ID" value="XM_040831371.1"/>
</dbReference>
<evidence type="ECO:0000313" key="3">
    <source>
        <dbReference type="Proteomes" id="UP000184383"/>
    </source>
</evidence>
<dbReference type="GeneID" id="63747219"/>
<name>A0A1L9RBK9_ASPWE</name>
<dbReference type="VEuPathDB" id="FungiDB:ASPWEDRAFT_175542"/>
<evidence type="ECO:0000256" key="1">
    <source>
        <dbReference type="SAM" id="SignalP"/>
    </source>
</evidence>
<organism evidence="2 3">
    <name type="scientific">Aspergillus wentii DTO 134E9</name>
    <dbReference type="NCBI Taxonomy" id="1073089"/>
    <lineage>
        <taxon>Eukaryota</taxon>
        <taxon>Fungi</taxon>
        <taxon>Dikarya</taxon>
        <taxon>Ascomycota</taxon>
        <taxon>Pezizomycotina</taxon>
        <taxon>Eurotiomycetes</taxon>
        <taxon>Eurotiomycetidae</taxon>
        <taxon>Eurotiales</taxon>
        <taxon>Aspergillaceae</taxon>
        <taxon>Aspergillus</taxon>
        <taxon>Aspergillus subgen. Cremei</taxon>
    </lineage>
</organism>
<accession>A0A1L9RBK9</accession>
<reference evidence="3" key="1">
    <citation type="journal article" date="2017" name="Genome Biol.">
        <title>Comparative genomics reveals high biological diversity and specific adaptations in the industrially and medically important fungal genus Aspergillus.</title>
        <authorList>
            <person name="de Vries R.P."/>
            <person name="Riley R."/>
            <person name="Wiebenga A."/>
            <person name="Aguilar-Osorio G."/>
            <person name="Amillis S."/>
            <person name="Uchima C.A."/>
            <person name="Anderluh G."/>
            <person name="Asadollahi M."/>
            <person name="Askin M."/>
            <person name="Barry K."/>
            <person name="Battaglia E."/>
            <person name="Bayram O."/>
            <person name="Benocci T."/>
            <person name="Braus-Stromeyer S.A."/>
            <person name="Caldana C."/>
            <person name="Canovas D."/>
            <person name="Cerqueira G.C."/>
            <person name="Chen F."/>
            <person name="Chen W."/>
            <person name="Choi C."/>
            <person name="Clum A."/>
            <person name="Dos Santos R.A."/>
            <person name="Damasio A.R."/>
            <person name="Diallinas G."/>
            <person name="Emri T."/>
            <person name="Fekete E."/>
            <person name="Flipphi M."/>
            <person name="Freyberg S."/>
            <person name="Gallo A."/>
            <person name="Gournas C."/>
            <person name="Habgood R."/>
            <person name="Hainaut M."/>
            <person name="Harispe M.L."/>
            <person name="Henrissat B."/>
            <person name="Hilden K.S."/>
            <person name="Hope R."/>
            <person name="Hossain A."/>
            <person name="Karabika E."/>
            <person name="Karaffa L."/>
            <person name="Karanyi Z."/>
            <person name="Krasevec N."/>
            <person name="Kuo A."/>
            <person name="Kusch H."/>
            <person name="LaButti K."/>
            <person name="Lagendijk E.L."/>
            <person name="Lapidus A."/>
            <person name="Levasseur A."/>
            <person name="Lindquist E."/>
            <person name="Lipzen A."/>
            <person name="Logrieco A.F."/>
            <person name="MacCabe A."/>
            <person name="Maekelae M.R."/>
            <person name="Malavazi I."/>
            <person name="Melin P."/>
            <person name="Meyer V."/>
            <person name="Mielnichuk N."/>
            <person name="Miskei M."/>
            <person name="Molnar A.P."/>
            <person name="Mule G."/>
            <person name="Ngan C.Y."/>
            <person name="Orejas M."/>
            <person name="Orosz E."/>
            <person name="Ouedraogo J.P."/>
            <person name="Overkamp K.M."/>
            <person name="Park H.-S."/>
            <person name="Perrone G."/>
            <person name="Piumi F."/>
            <person name="Punt P.J."/>
            <person name="Ram A.F."/>
            <person name="Ramon A."/>
            <person name="Rauscher S."/>
            <person name="Record E."/>
            <person name="Riano-Pachon D.M."/>
            <person name="Robert V."/>
            <person name="Roehrig J."/>
            <person name="Ruller R."/>
            <person name="Salamov A."/>
            <person name="Salih N.S."/>
            <person name="Samson R.A."/>
            <person name="Sandor E."/>
            <person name="Sanguinetti M."/>
            <person name="Schuetze T."/>
            <person name="Sepcic K."/>
            <person name="Shelest E."/>
            <person name="Sherlock G."/>
            <person name="Sophianopoulou V."/>
            <person name="Squina F.M."/>
            <person name="Sun H."/>
            <person name="Susca A."/>
            <person name="Todd R.B."/>
            <person name="Tsang A."/>
            <person name="Unkles S.E."/>
            <person name="van de Wiele N."/>
            <person name="van Rossen-Uffink D."/>
            <person name="Oliveira J.V."/>
            <person name="Vesth T.C."/>
            <person name="Visser J."/>
            <person name="Yu J.-H."/>
            <person name="Zhou M."/>
            <person name="Andersen M.R."/>
            <person name="Archer D.B."/>
            <person name="Baker S.E."/>
            <person name="Benoit I."/>
            <person name="Brakhage A.A."/>
            <person name="Braus G.H."/>
            <person name="Fischer R."/>
            <person name="Frisvad J.C."/>
            <person name="Goldman G.H."/>
            <person name="Houbraken J."/>
            <person name="Oakley B."/>
            <person name="Pocsi I."/>
            <person name="Scazzocchio C."/>
            <person name="Seiboth B."/>
            <person name="vanKuyk P.A."/>
            <person name="Wortman J."/>
            <person name="Dyer P.S."/>
            <person name="Grigoriev I.V."/>
        </authorList>
    </citation>
    <scope>NUCLEOTIDE SEQUENCE [LARGE SCALE GENOMIC DNA]</scope>
    <source>
        <strain evidence="3">DTO 134E9</strain>
    </source>
</reference>
<proteinExistence type="predicted"/>
<dbReference type="Proteomes" id="UP000184383">
    <property type="component" value="Unassembled WGS sequence"/>
</dbReference>
<evidence type="ECO:0000313" key="2">
    <source>
        <dbReference type="EMBL" id="OJJ32247.1"/>
    </source>
</evidence>
<sequence length="57" mass="5983">MKLLNLVILSLVGIAAAAPNMEKRCGDVFNTCATDDDCCGDKTCTGEAMGNWVCSDP</sequence>
<feature type="chain" id="PRO_5012860653" evidence="1">
    <location>
        <begin position="18"/>
        <end position="57"/>
    </location>
</feature>
<dbReference type="AlphaFoldDB" id="A0A1L9RBK9"/>
<protein>
    <submittedName>
        <fullName evidence="2">Uncharacterized protein</fullName>
    </submittedName>
</protein>